<dbReference type="EMBL" id="MH918795">
    <property type="protein sequence ID" value="QDF45895.1"/>
    <property type="molecule type" value="Genomic_DNA"/>
</dbReference>
<accession>A0A4Y6GS92</accession>
<reference evidence="2" key="1">
    <citation type="journal article" date="2019" name="Front. Microbiol.">
        <title>Genome and Environmental Activity of a Chrysochromulina parva Virus and Its Virophages.</title>
        <authorList>
            <person name="Stough J.M.A."/>
            <person name="Yutin N."/>
            <person name="Chaban Y.V."/>
            <person name="Moniruzzaman M."/>
            <person name="Gann E.R."/>
            <person name="Pound H.L."/>
            <person name="Steffen M.M."/>
            <person name="Black J.N."/>
            <person name="Koonin E.V."/>
            <person name="Wilhelm S.W."/>
            <person name="Short S.M."/>
        </authorList>
    </citation>
    <scope>NUCLEOTIDE SEQUENCE [LARGE SCALE GENOMIC DNA]</scope>
    <source>
        <strain evidence="2">BQ2</strain>
    </source>
</reference>
<evidence type="ECO:0000313" key="2">
    <source>
        <dbReference type="EMBL" id="QDF45895.1"/>
    </source>
</evidence>
<feature type="compositionally biased region" description="Pro residues" evidence="1">
    <location>
        <begin position="20"/>
        <end position="69"/>
    </location>
</feature>
<name>A0A4Y6GS92_9VIRU</name>
<feature type="region of interest" description="Disordered" evidence="1">
    <location>
        <begin position="1"/>
        <end position="69"/>
    </location>
</feature>
<dbReference type="Proteomes" id="UP000317856">
    <property type="component" value="Segment"/>
</dbReference>
<protein>
    <submittedName>
        <fullName evidence="2">Uncharacterized protein</fullName>
    </submittedName>
</protein>
<evidence type="ECO:0000256" key="1">
    <source>
        <dbReference type="SAM" id="MobiDB-lite"/>
    </source>
</evidence>
<organism evidence="2">
    <name type="scientific">Chrysochromulina parva virus BQ2</name>
    <dbReference type="NCBI Taxonomy" id="3070831"/>
    <lineage>
        <taxon>Viruses</taxon>
        <taxon>Varidnaviria</taxon>
        <taxon>Bamfordvirae</taxon>
        <taxon>Nucleocytoviricota</taxon>
        <taxon>Megaviricetes</taxon>
        <taxon>Imitervirales</taxon>
        <taxon>Mesomimiviridae</taxon>
        <taxon>Tethysvirus</taxon>
        <taxon>Tethysvirus ontarioense</taxon>
    </lineage>
</organism>
<evidence type="ECO:0000313" key="3">
    <source>
        <dbReference type="Proteomes" id="UP000317856"/>
    </source>
</evidence>
<keyword evidence="3" id="KW-1185">Reference proteome</keyword>
<sequence length="117" mass="12589">MLPALRQRPLRSSTHMDPLHSPPPPYLASLPPCPPCLLPHTPPPPSPSPPSPSPPPPPSPPPSPPPPPSVLSSLLPMPLLLPHVSPVRGQPTLLALNHIIAVNSFIYYNKYLIFVMN</sequence>
<proteinExistence type="predicted"/>